<protein>
    <submittedName>
        <fullName evidence="2">Putative mucin-2</fullName>
    </submittedName>
</protein>
<feature type="compositionally biased region" description="Basic and acidic residues" evidence="1">
    <location>
        <begin position="207"/>
        <end position="219"/>
    </location>
</feature>
<dbReference type="AlphaFoldDB" id="D9WPK7"/>
<reference evidence="2 3" key="1">
    <citation type="submission" date="2009-02" db="EMBL/GenBank/DDBJ databases">
        <title>Annotation of Streptomyces hygroscopicus strain ATCC 53653.</title>
        <authorList>
            <consortium name="The Broad Institute Genome Sequencing Platform"/>
            <consortium name="Broad Institute Microbial Sequencing Center"/>
            <person name="Fischbach M."/>
            <person name="Godfrey P."/>
            <person name="Ward D."/>
            <person name="Young S."/>
            <person name="Zeng Q."/>
            <person name="Koehrsen M."/>
            <person name="Alvarado L."/>
            <person name="Berlin A.M."/>
            <person name="Bochicchio J."/>
            <person name="Borenstein D."/>
            <person name="Chapman S.B."/>
            <person name="Chen Z."/>
            <person name="Engels R."/>
            <person name="Freedman E."/>
            <person name="Gellesch M."/>
            <person name="Goldberg J."/>
            <person name="Griggs A."/>
            <person name="Gujja S."/>
            <person name="Heilman E.R."/>
            <person name="Heiman D.I."/>
            <person name="Hepburn T.A."/>
            <person name="Howarth C."/>
            <person name="Jen D."/>
            <person name="Larson L."/>
            <person name="Lewis B."/>
            <person name="Mehta T."/>
            <person name="Park D."/>
            <person name="Pearson M."/>
            <person name="Richards J."/>
            <person name="Roberts A."/>
            <person name="Saif S."/>
            <person name="Shea T.D."/>
            <person name="Shenoy N."/>
            <person name="Sisk P."/>
            <person name="Stolte C."/>
            <person name="Sykes S.N."/>
            <person name="Thomson T."/>
            <person name="Walk T."/>
            <person name="White J."/>
            <person name="Yandava C."/>
            <person name="Straight P."/>
            <person name="Clardy J."/>
            <person name="Hung D."/>
            <person name="Kolter R."/>
            <person name="Mekalanos J."/>
            <person name="Walker S."/>
            <person name="Walsh C.T."/>
            <person name="Wieland-Brown L.C."/>
            <person name="Haas B."/>
            <person name="Nusbaum C."/>
            <person name="Birren B."/>
        </authorList>
    </citation>
    <scope>NUCLEOTIDE SEQUENCE [LARGE SCALE GENOMIC DNA]</scope>
    <source>
        <strain evidence="2 3">ATCC 53653</strain>
    </source>
</reference>
<feature type="compositionally biased region" description="Basic and acidic residues" evidence="1">
    <location>
        <begin position="171"/>
        <end position="199"/>
    </location>
</feature>
<accession>D9WPK7</accession>
<feature type="compositionally biased region" description="Basic residues" evidence="1">
    <location>
        <begin position="1"/>
        <end position="12"/>
    </location>
</feature>
<evidence type="ECO:0000256" key="1">
    <source>
        <dbReference type="SAM" id="MobiDB-lite"/>
    </source>
</evidence>
<name>D9WPK7_9ACTN</name>
<dbReference type="EMBL" id="GG657754">
    <property type="protein sequence ID" value="EFL21872.1"/>
    <property type="molecule type" value="Genomic_DNA"/>
</dbReference>
<evidence type="ECO:0000313" key="2">
    <source>
        <dbReference type="EMBL" id="EFL21872.1"/>
    </source>
</evidence>
<gene>
    <name evidence="2" type="ORF">SSOG_01584</name>
</gene>
<sequence length="390" mass="43069">MQQPRVRGRLRPRQPPVRRPARTAVPVRVAMRRAPAGPNPPLLHRRMTGPAARTSHRHPSPPAPDPDRSTTPVTWFKVDDTAHAHPKLLKAGNAALGLWVRAGAYAAQHLTEGVIPGVVAQLYGTAPQARKLVASGLWHAHGHDCTRCRQPPAGDYVMHDFLIYNPPRARVEDDRAKAAERQQRARERAAEQRNQERNPLDSSANRPRIDDDPRPEYREPPANQIEFPEDIAGQGDPSHRDEVDPSRSPRPDPSRPAVPPTEVQQASYGSTPAVPPNLRPLRDALTAAGVVVEWSLAEADWFRLEAIVKRTAVPALVDHAREQWRRARSRPRSVRYFLPGWTALPPVPAGAPTSPGADVIPLDAARPGRVQRAADLFRTAALDDPQESAQ</sequence>
<dbReference type="HOGENOM" id="CLU_059554_0_0_11"/>
<feature type="region of interest" description="Disordered" evidence="1">
    <location>
        <begin position="1"/>
        <end position="71"/>
    </location>
</feature>
<feature type="region of interest" description="Disordered" evidence="1">
    <location>
        <begin position="171"/>
        <end position="276"/>
    </location>
</feature>
<organism evidence="2 3">
    <name type="scientific">Streptomyces himastatinicus ATCC 53653</name>
    <dbReference type="NCBI Taxonomy" id="457427"/>
    <lineage>
        <taxon>Bacteria</taxon>
        <taxon>Bacillati</taxon>
        <taxon>Actinomycetota</taxon>
        <taxon>Actinomycetes</taxon>
        <taxon>Kitasatosporales</taxon>
        <taxon>Streptomycetaceae</taxon>
        <taxon>Streptomyces</taxon>
        <taxon>Streptomyces violaceusniger group</taxon>
    </lineage>
</organism>
<proteinExistence type="predicted"/>
<dbReference type="Proteomes" id="UP000003963">
    <property type="component" value="Unassembled WGS sequence"/>
</dbReference>
<feature type="compositionally biased region" description="Basic and acidic residues" evidence="1">
    <location>
        <begin position="237"/>
        <end position="253"/>
    </location>
</feature>
<feature type="compositionally biased region" description="Low complexity" evidence="1">
    <location>
        <begin position="22"/>
        <end position="36"/>
    </location>
</feature>
<evidence type="ECO:0000313" key="3">
    <source>
        <dbReference type="Proteomes" id="UP000003963"/>
    </source>
</evidence>
<dbReference type="STRING" id="457427.SSOG_01584"/>
<keyword evidence="3" id="KW-1185">Reference proteome</keyword>